<dbReference type="EMBL" id="LJOD01000003">
    <property type="protein sequence ID" value="KPE51858.1"/>
    <property type="molecule type" value="Genomic_DNA"/>
</dbReference>
<evidence type="ECO:0000313" key="3">
    <source>
        <dbReference type="Proteomes" id="UP000037953"/>
    </source>
</evidence>
<reference evidence="3" key="2">
    <citation type="submission" date="2015-09" db="EMBL/GenBank/DDBJ databases">
        <title>Draft genome sequence of a multidrug-resistant Chryseobacterium indologenes isolate from Malaysia.</title>
        <authorList>
            <person name="Yu C.Y."/>
            <person name="Ang G.Y."/>
            <person name="Chan K.-G."/>
        </authorList>
    </citation>
    <scope>NUCLEOTIDE SEQUENCE [LARGE SCALE GENOMIC DNA]</scope>
    <source>
        <strain evidence="3">CI_885</strain>
    </source>
</reference>
<dbReference type="OrthoDB" id="7065534at2"/>
<evidence type="ECO:0000313" key="2">
    <source>
        <dbReference type="EMBL" id="KPE51858.1"/>
    </source>
</evidence>
<protein>
    <recommendedName>
        <fullName evidence="4">CbrC family protein</fullName>
    </recommendedName>
</protein>
<evidence type="ECO:0008006" key="4">
    <source>
        <dbReference type="Google" id="ProtNLM"/>
    </source>
</evidence>
<dbReference type="Pfam" id="PF03691">
    <property type="entry name" value="UPF0167"/>
    <property type="match status" value="1"/>
</dbReference>
<comment type="caution">
    <text evidence="2">The sequence shown here is derived from an EMBL/GenBank/DDBJ whole genome shotgun (WGS) entry which is preliminary data.</text>
</comment>
<dbReference type="RefSeq" id="WP_062697470.1">
    <property type="nucleotide sequence ID" value="NZ_LJOD01000003.1"/>
</dbReference>
<gene>
    <name evidence="2" type="ORF">AOB46_06430</name>
</gene>
<dbReference type="PATRIC" id="fig|253.9.peg.2958"/>
<dbReference type="InterPro" id="IPR005363">
    <property type="entry name" value="UPF0167"/>
</dbReference>
<name>A0A0N0ZW76_CHRID</name>
<reference evidence="2 3" key="1">
    <citation type="journal article" date="2015" name="Genom Data">
        <title>Draft genome sequence of a multidrug-resistant Chryseobacterium indologenes isolate from Malaysia.</title>
        <authorList>
            <person name="Yu C.Y."/>
            <person name="Ang G.Y."/>
            <person name="Cheng H.J."/>
            <person name="Cheong Y.M."/>
            <person name="Yin W.F."/>
            <person name="Chan K.G."/>
        </authorList>
    </citation>
    <scope>NUCLEOTIDE SEQUENCE [LARGE SCALE GENOMIC DNA]</scope>
    <source>
        <strain evidence="2 3">CI_885</strain>
    </source>
</reference>
<proteinExistence type="inferred from homology"/>
<dbReference type="Proteomes" id="UP000037953">
    <property type="component" value="Unassembled WGS sequence"/>
</dbReference>
<evidence type="ECO:0000256" key="1">
    <source>
        <dbReference type="ARBA" id="ARBA00008525"/>
    </source>
</evidence>
<accession>A0A0N0ZW76</accession>
<dbReference type="AlphaFoldDB" id="A0A0N0ZW76"/>
<organism evidence="2 3">
    <name type="scientific">Chryseobacterium indologenes</name>
    <name type="common">Flavobacterium indologenes</name>
    <dbReference type="NCBI Taxonomy" id="253"/>
    <lineage>
        <taxon>Bacteria</taxon>
        <taxon>Pseudomonadati</taxon>
        <taxon>Bacteroidota</taxon>
        <taxon>Flavobacteriia</taxon>
        <taxon>Flavobacteriales</taxon>
        <taxon>Weeksellaceae</taxon>
        <taxon>Chryseobacterium group</taxon>
        <taxon>Chryseobacterium</taxon>
    </lineage>
</organism>
<sequence>MGQLFELISNQAVKNLDDGYTECHVCQKTGVDLYPYQGKVTLEDGTVDDGIYAVCYECLKTKPLVHTCDFLYMETIEKHLDSQSLTKVQKAEHKEILAKKYNQSPDIPLFLQRPDQPLCCKDITEFTGYPGNDEELYKISENNIYWEEGIKEKSKYYDFRKYGSPESLHEIASFECRHCGKKYFTFQFT</sequence>
<comment type="similarity">
    <text evidence="1">Belongs to the UPF0167 family.</text>
</comment>